<evidence type="ECO:0000256" key="2">
    <source>
        <dbReference type="ARBA" id="ARBA00022803"/>
    </source>
</evidence>
<dbReference type="VEuPathDB" id="AmoebaDB:NF0122240"/>
<feature type="region of interest" description="Disordered" evidence="4">
    <location>
        <begin position="632"/>
        <end position="655"/>
    </location>
</feature>
<dbReference type="OrthoDB" id="1926212at2759"/>
<accession>A0A6A5BN77</accession>
<dbReference type="InterPro" id="IPR011990">
    <property type="entry name" value="TPR-like_helical_dom_sf"/>
</dbReference>
<dbReference type="GeneID" id="68112736"/>
<dbReference type="PANTHER" id="PTHR44858:SF1">
    <property type="entry name" value="UDP-N-ACETYLGLUCOSAMINE--PEPTIDE N-ACETYLGLUCOSAMINYLTRANSFERASE SPINDLY-RELATED"/>
    <property type="match status" value="1"/>
</dbReference>
<dbReference type="PROSITE" id="PS50005">
    <property type="entry name" value="TPR"/>
    <property type="match status" value="3"/>
</dbReference>
<dbReference type="SMART" id="SM00028">
    <property type="entry name" value="TPR"/>
    <property type="match status" value="8"/>
</dbReference>
<evidence type="ECO:0000256" key="1">
    <source>
        <dbReference type="ARBA" id="ARBA00022737"/>
    </source>
</evidence>
<reference evidence="5 6" key="1">
    <citation type="journal article" date="2019" name="Sci. Rep.">
        <title>Nanopore sequencing improves the draft genome of the human pathogenic amoeba Naegleria fowleri.</title>
        <authorList>
            <person name="Liechti N."/>
            <person name="Schurch N."/>
            <person name="Bruggmann R."/>
            <person name="Wittwer M."/>
        </authorList>
    </citation>
    <scope>NUCLEOTIDE SEQUENCE [LARGE SCALE GENOMIC DNA]</scope>
    <source>
        <strain evidence="5 6">ATCC 30894</strain>
    </source>
</reference>
<dbReference type="AlphaFoldDB" id="A0A6A5BN77"/>
<feature type="repeat" description="TPR" evidence="3">
    <location>
        <begin position="303"/>
        <end position="336"/>
    </location>
</feature>
<dbReference type="RefSeq" id="XP_044560237.1">
    <property type="nucleotide sequence ID" value="XM_044709051.1"/>
</dbReference>
<feature type="repeat" description="TPR" evidence="3">
    <location>
        <begin position="518"/>
        <end position="551"/>
    </location>
</feature>
<dbReference type="PANTHER" id="PTHR44858">
    <property type="entry name" value="TETRATRICOPEPTIDE REPEAT PROTEIN 6"/>
    <property type="match status" value="1"/>
</dbReference>
<evidence type="ECO:0000313" key="5">
    <source>
        <dbReference type="EMBL" id="KAF0975524.1"/>
    </source>
</evidence>
<dbReference type="OMA" id="QHIFQFI"/>
<dbReference type="Proteomes" id="UP000444721">
    <property type="component" value="Unassembled WGS sequence"/>
</dbReference>
<feature type="compositionally biased region" description="Low complexity" evidence="4">
    <location>
        <begin position="640"/>
        <end position="655"/>
    </location>
</feature>
<comment type="caution">
    <text evidence="5">The sequence shown here is derived from an EMBL/GenBank/DDBJ whole genome shotgun (WGS) entry which is preliminary data.</text>
</comment>
<dbReference type="EMBL" id="VFQX01000044">
    <property type="protein sequence ID" value="KAF0975524.1"/>
    <property type="molecule type" value="Genomic_DNA"/>
</dbReference>
<dbReference type="SUPFAM" id="SSF48452">
    <property type="entry name" value="TPR-like"/>
    <property type="match status" value="2"/>
</dbReference>
<protein>
    <submittedName>
        <fullName evidence="5">Uncharacterized protein</fullName>
    </submittedName>
</protein>
<keyword evidence="6" id="KW-1185">Reference proteome</keyword>
<keyword evidence="1" id="KW-0677">Repeat</keyword>
<dbReference type="InterPro" id="IPR050498">
    <property type="entry name" value="Ycf3"/>
</dbReference>
<dbReference type="Gene3D" id="1.25.40.10">
    <property type="entry name" value="Tetratricopeptide repeat domain"/>
    <property type="match status" value="4"/>
</dbReference>
<gene>
    <name evidence="5" type="ORF">FDP41_005518</name>
</gene>
<dbReference type="Pfam" id="PF13432">
    <property type="entry name" value="TPR_16"/>
    <property type="match status" value="1"/>
</dbReference>
<feature type="repeat" description="TPR" evidence="3">
    <location>
        <begin position="388"/>
        <end position="421"/>
    </location>
</feature>
<name>A0A6A5BN77_NAEFO</name>
<organism evidence="5 6">
    <name type="scientific">Naegleria fowleri</name>
    <name type="common">Brain eating amoeba</name>
    <dbReference type="NCBI Taxonomy" id="5763"/>
    <lineage>
        <taxon>Eukaryota</taxon>
        <taxon>Discoba</taxon>
        <taxon>Heterolobosea</taxon>
        <taxon>Tetramitia</taxon>
        <taxon>Eutetramitia</taxon>
        <taxon>Vahlkampfiidae</taxon>
        <taxon>Naegleria</taxon>
    </lineage>
</organism>
<dbReference type="Pfam" id="PF13181">
    <property type="entry name" value="TPR_8"/>
    <property type="match status" value="1"/>
</dbReference>
<keyword evidence="2 3" id="KW-0802">TPR repeat</keyword>
<dbReference type="VEuPathDB" id="AmoebaDB:FDP41_005518"/>
<evidence type="ECO:0000256" key="3">
    <source>
        <dbReference type="PROSITE-ProRule" id="PRU00339"/>
    </source>
</evidence>
<evidence type="ECO:0000313" key="6">
    <source>
        <dbReference type="Proteomes" id="UP000444721"/>
    </source>
</evidence>
<dbReference type="InterPro" id="IPR019734">
    <property type="entry name" value="TPR_rpt"/>
</dbReference>
<evidence type="ECO:0000256" key="4">
    <source>
        <dbReference type="SAM" id="MobiDB-lite"/>
    </source>
</evidence>
<dbReference type="VEuPathDB" id="AmoebaDB:NfTy_066890"/>
<proteinExistence type="predicted"/>
<sequence length="655" mass="74812">MLARSNFVLRNISNQKKTLLLVCASKMMTHPRYASSRQSEEAKMFTFGNESMVQKAHFSTNLVRMSPNEHQHTLDESALSQHIFQFIQGHSENLPLQNFNELDKLLQTLIFQAHLVYRAKTLDEWRPLYNEILNILINNSQIFAELDQNQIKEYEADIKSFGDAIIGTFEKYGQADGSTSENKEVANFLRLLAEDIVISALPTVKTQNLYKSFLQNVISEMENFSKTASSQQFKVILLARQALCYHKIGELENALKTADRVVDLMPTFAPGFLVRASTQLFLDQPQEAINDCNRALELEAGNLEAYLCRAVSYLKIGDNDKALSDLNTLLSMYPSRFDALTKRSGIYFGKKQYDHAVIDLERALFYNQSDVQVFQDVVFSFDCQNDKYAEQMIIGLFNKHRGQAVDAVKAFDEAIKIDPNEPVAYHQRGLLLYNYMGQPNDAAKDFEEALARRDRFTSDDYLGIVLQDYGMVVLNSFVSEYKDKPPSDVPTFETAPQLERAYKAFEEATVKLPPQAQLKALSSIGSIHVIMNENEKGIETFTKAIELSKPREGAQLTQELRSEIAAAYFNRAHVYHMKMLNHEAALKDYSIAIKLNPGNPLFYHYRSLLHIAMGKDELAKKDDDLAKKITERQQQKMKEMQQMQEQMANNQPPQQ</sequence>